<dbReference type="Proteomes" id="UP000218831">
    <property type="component" value="Unassembled WGS sequence"/>
</dbReference>
<dbReference type="SMART" id="SM00878">
    <property type="entry name" value="Biotin_carb_C"/>
    <property type="match status" value="1"/>
</dbReference>
<feature type="domain" description="Biotin carboxylation" evidence="10">
    <location>
        <begin position="3"/>
        <end position="448"/>
    </location>
</feature>
<dbReference type="SUPFAM" id="SSF56059">
    <property type="entry name" value="Glutathione synthetase ATP-binding domain-like"/>
    <property type="match status" value="1"/>
</dbReference>
<dbReference type="PANTHER" id="PTHR18866:SF33">
    <property type="entry name" value="METHYLCROTONOYL-COA CARBOXYLASE SUBUNIT ALPHA, MITOCHONDRIAL-RELATED"/>
    <property type="match status" value="1"/>
</dbReference>
<gene>
    <name evidence="11" type="primary">accC</name>
    <name evidence="11" type="ORF">CK503_09760</name>
</gene>
<proteinExistence type="predicted"/>
<keyword evidence="1" id="KW-0436">Ligase</keyword>
<organism evidence="11 12">
    <name type="scientific">Fodinibius salipaludis</name>
    <dbReference type="NCBI Taxonomy" id="2032627"/>
    <lineage>
        <taxon>Bacteria</taxon>
        <taxon>Pseudomonadati</taxon>
        <taxon>Balneolota</taxon>
        <taxon>Balneolia</taxon>
        <taxon>Balneolales</taxon>
        <taxon>Balneolaceae</taxon>
        <taxon>Fodinibius</taxon>
    </lineage>
</organism>
<keyword evidence="4 7" id="KW-0067">ATP-binding</keyword>
<feature type="region of interest" description="Disordered" evidence="8">
    <location>
        <begin position="476"/>
        <end position="503"/>
    </location>
</feature>
<keyword evidence="12" id="KW-1185">Reference proteome</keyword>
<dbReference type="GO" id="GO:0016874">
    <property type="term" value="F:ligase activity"/>
    <property type="evidence" value="ECO:0007669"/>
    <property type="project" value="UniProtKB-KW"/>
</dbReference>
<evidence type="ECO:0000256" key="2">
    <source>
        <dbReference type="ARBA" id="ARBA00022723"/>
    </source>
</evidence>
<accession>A0A2A2GAA9</accession>
<evidence type="ECO:0000256" key="6">
    <source>
        <dbReference type="ARBA" id="ARBA00023267"/>
    </source>
</evidence>
<dbReference type="PROSITE" id="PS50975">
    <property type="entry name" value="ATP_GRASP"/>
    <property type="match status" value="1"/>
</dbReference>
<dbReference type="FunFam" id="3.30.1490.20:FF:000018">
    <property type="entry name" value="Biotin carboxylase"/>
    <property type="match status" value="1"/>
</dbReference>
<dbReference type="RefSeq" id="WP_095606620.1">
    <property type="nucleotide sequence ID" value="NZ_NSKE01000006.1"/>
</dbReference>
<evidence type="ECO:0000256" key="3">
    <source>
        <dbReference type="ARBA" id="ARBA00022741"/>
    </source>
</evidence>
<dbReference type="SUPFAM" id="SSF51246">
    <property type="entry name" value="Rudiment single hybrid motif"/>
    <property type="match status" value="1"/>
</dbReference>
<dbReference type="InterPro" id="IPR011761">
    <property type="entry name" value="ATP-grasp"/>
</dbReference>
<protein>
    <submittedName>
        <fullName evidence="11">Acetyl-CoA carboxylase biotin carboxylase subunit</fullName>
    </submittedName>
</protein>
<evidence type="ECO:0000313" key="11">
    <source>
        <dbReference type="EMBL" id="PAU93944.1"/>
    </source>
</evidence>
<dbReference type="InterPro" id="IPR011054">
    <property type="entry name" value="Rudment_hybrid_motif"/>
</dbReference>
<keyword evidence="3 7" id="KW-0547">Nucleotide-binding</keyword>
<evidence type="ECO:0000256" key="4">
    <source>
        <dbReference type="ARBA" id="ARBA00022840"/>
    </source>
</evidence>
<dbReference type="EMBL" id="NSKE01000006">
    <property type="protein sequence ID" value="PAU93944.1"/>
    <property type="molecule type" value="Genomic_DNA"/>
</dbReference>
<dbReference type="UniPathway" id="UPA00655">
    <property type="reaction ID" value="UER00711"/>
</dbReference>
<dbReference type="FunFam" id="3.30.470.20:FF:000028">
    <property type="entry name" value="Methylcrotonoyl-CoA carboxylase subunit alpha, mitochondrial"/>
    <property type="match status" value="1"/>
</dbReference>
<evidence type="ECO:0000313" key="12">
    <source>
        <dbReference type="Proteomes" id="UP000218831"/>
    </source>
</evidence>
<keyword evidence="6" id="KW-0092">Biotin</keyword>
<dbReference type="GO" id="GO:0005524">
    <property type="term" value="F:ATP binding"/>
    <property type="evidence" value="ECO:0007669"/>
    <property type="project" value="UniProtKB-UniRule"/>
</dbReference>
<feature type="domain" description="ATP-grasp" evidence="9">
    <location>
        <begin position="122"/>
        <end position="319"/>
    </location>
</feature>
<dbReference type="GO" id="GO:2001295">
    <property type="term" value="P:malonyl-CoA biosynthetic process"/>
    <property type="evidence" value="ECO:0007669"/>
    <property type="project" value="UniProtKB-UniPathway"/>
</dbReference>
<dbReference type="SUPFAM" id="SSF52440">
    <property type="entry name" value="PreATP-grasp domain"/>
    <property type="match status" value="1"/>
</dbReference>
<dbReference type="InterPro" id="IPR005482">
    <property type="entry name" value="Biotin_COase_C"/>
</dbReference>
<dbReference type="PANTHER" id="PTHR18866">
    <property type="entry name" value="CARBOXYLASE:PYRUVATE/ACETYL-COA/PROPIONYL-COA CARBOXYLASE"/>
    <property type="match status" value="1"/>
</dbReference>
<dbReference type="GO" id="GO:0046872">
    <property type="term" value="F:metal ion binding"/>
    <property type="evidence" value="ECO:0007669"/>
    <property type="project" value="UniProtKB-KW"/>
</dbReference>
<dbReference type="Pfam" id="PF02786">
    <property type="entry name" value="CPSase_L_D2"/>
    <property type="match status" value="1"/>
</dbReference>
<name>A0A2A2GAA9_9BACT</name>
<dbReference type="PROSITE" id="PS00867">
    <property type="entry name" value="CPSASE_2"/>
    <property type="match status" value="1"/>
</dbReference>
<dbReference type="Pfam" id="PF00289">
    <property type="entry name" value="Biotin_carb_N"/>
    <property type="match status" value="1"/>
</dbReference>
<evidence type="ECO:0000256" key="5">
    <source>
        <dbReference type="ARBA" id="ARBA00022842"/>
    </source>
</evidence>
<evidence type="ECO:0000256" key="8">
    <source>
        <dbReference type="SAM" id="MobiDB-lite"/>
    </source>
</evidence>
<comment type="caution">
    <text evidence="11">The sequence shown here is derived from an EMBL/GenBank/DDBJ whole genome shotgun (WGS) entry which is preliminary data.</text>
</comment>
<dbReference type="AlphaFoldDB" id="A0A2A2GAA9"/>
<dbReference type="InterPro" id="IPR011764">
    <property type="entry name" value="Biotin_carboxylation_dom"/>
</dbReference>
<dbReference type="Pfam" id="PF02785">
    <property type="entry name" value="Biotin_carb_C"/>
    <property type="match status" value="1"/>
</dbReference>
<keyword evidence="2" id="KW-0479">Metal-binding</keyword>
<dbReference type="PROSITE" id="PS00866">
    <property type="entry name" value="CPSASE_1"/>
    <property type="match status" value="1"/>
</dbReference>
<dbReference type="InterPro" id="IPR050856">
    <property type="entry name" value="Biotin_carboxylase_complex"/>
</dbReference>
<dbReference type="InterPro" id="IPR004549">
    <property type="entry name" value="Acetyl_CoA_COase_biotin_COase"/>
</dbReference>
<dbReference type="OrthoDB" id="9807469at2"/>
<evidence type="ECO:0000259" key="10">
    <source>
        <dbReference type="PROSITE" id="PS50979"/>
    </source>
</evidence>
<dbReference type="InterPro" id="IPR005479">
    <property type="entry name" value="CPAse_ATP-bd"/>
</dbReference>
<dbReference type="NCBIfam" id="TIGR00514">
    <property type="entry name" value="accC"/>
    <property type="match status" value="1"/>
</dbReference>
<sequence length="503" mass="56024">MAEINKILVANRGEIALRVIRTCKELGKETVAVYSTPDADAPHVLQADESVHIGPAASSESYLVIDKIIQVAKDTGADAIHPGYGFLSENADFSRRCQEEGIIFIGPKPKAIRLMGDKTEAREIMSKADVPFPPGTKKELEDVEEAEKIADDIGYPVLVKAAAGGGGKGMRIVNNKNEFRSGIKAAKSEARNSFGDDRVYIEKYLVEPRHVEFQIIADEHGNTFHVFDRECSIQRRHQKVIEEAPCSILTPELRSEMAEAAIAAAEAVDYVGAGTIEFLVDAERNFYFLEMNTRLQVEHPVTELITGLDLVALQILVAEGKELPMTQDEIQMNGHAVECRIYAEDPRDNFLPSTGTLSKHRIPSGNGVRVDSGVEEGQKITINYDPMISKLCTYGNDRDHAIKRMLRALDEYEIAGCRTTIPFCKYVLNHESFTSGDYDTHFVPDYFSREKIDAAITDESEVKALAAALLKMEDSGQEEEQKLKSNSPNGVYSKWWKHRSKKR</sequence>
<reference evidence="11 12" key="1">
    <citation type="submission" date="2017-08" db="EMBL/GenBank/DDBJ databases">
        <title>Aliifodinibius alkalisoli sp. nov., isolated from saline alkaline soil.</title>
        <authorList>
            <person name="Liu D."/>
            <person name="Zhang G."/>
        </authorList>
    </citation>
    <scope>NUCLEOTIDE SEQUENCE [LARGE SCALE GENOMIC DNA]</scope>
    <source>
        <strain evidence="11 12">WN023</strain>
    </source>
</reference>
<dbReference type="NCBIfam" id="NF006367">
    <property type="entry name" value="PRK08591.1"/>
    <property type="match status" value="1"/>
</dbReference>
<dbReference type="PROSITE" id="PS50979">
    <property type="entry name" value="BC"/>
    <property type="match status" value="1"/>
</dbReference>
<dbReference type="Gene3D" id="3.30.470.20">
    <property type="entry name" value="ATP-grasp fold, B domain"/>
    <property type="match status" value="1"/>
</dbReference>
<dbReference type="FunFam" id="3.40.50.20:FF:000010">
    <property type="entry name" value="Propionyl-CoA carboxylase subunit alpha"/>
    <property type="match status" value="1"/>
</dbReference>
<dbReference type="InterPro" id="IPR005481">
    <property type="entry name" value="BC-like_N"/>
</dbReference>
<evidence type="ECO:0000259" key="9">
    <source>
        <dbReference type="PROSITE" id="PS50975"/>
    </source>
</evidence>
<keyword evidence="5" id="KW-0460">Magnesium</keyword>
<evidence type="ECO:0000256" key="1">
    <source>
        <dbReference type="ARBA" id="ARBA00022598"/>
    </source>
</evidence>
<dbReference type="InterPro" id="IPR016185">
    <property type="entry name" value="PreATP-grasp_dom_sf"/>
</dbReference>
<evidence type="ECO:0000256" key="7">
    <source>
        <dbReference type="PROSITE-ProRule" id="PRU00409"/>
    </source>
</evidence>